<dbReference type="Proteomes" id="UP001634394">
    <property type="component" value="Unassembled WGS sequence"/>
</dbReference>
<sequence>MKENIGVVVVISVIFLHFGEVDSKSVHLVPSPKAQVEEGNELSLHCSYDGNSPDFINWYLNDDTVGLVIEASSCNYLIIPGQYEIDRYVVSCHETKFTLSITSISKNKDNNATWKCDTTVIGMQPPQKASTTIVVIDAGTSGQLLQTIIAIVSVLLPVAIIVFIAVAVYRKRKKWFTDCVKNRANNDHNLEQMCMQEQVTHKGDKHQEQTDLLGVWRSGNSQI</sequence>
<organism evidence="4 5">
    <name type="scientific">Sinanodonta woodiana</name>
    <name type="common">Chinese pond mussel</name>
    <name type="synonym">Anodonta woodiana</name>
    <dbReference type="NCBI Taxonomy" id="1069815"/>
    <lineage>
        <taxon>Eukaryota</taxon>
        <taxon>Metazoa</taxon>
        <taxon>Spiralia</taxon>
        <taxon>Lophotrochozoa</taxon>
        <taxon>Mollusca</taxon>
        <taxon>Bivalvia</taxon>
        <taxon>Autobranchia</taxon>
        <taxon>Heteroconchia</taxon>
        <taxon>Palaeoheterodonta</taxon>
        <taxon>Unionida</taxon>
        <taxon>Unionoidea</taxon>
        <taxon>Unionidae</taxon>
        <taxon>Unioninae</taxon>
        <taxon>Sinanodonta</taxon>
    </lineage>
</organism>
<feature type="signal peptide" evidence="2">
    <location>
        <begin position="1"/>
        <end position="23"/>
    </location>
</feature>
<proteinExistence type="predicted"/>
<name>A0ABD3XMH3_SINWO</name>
<keyword evidence="1" id="KW-0472">Membrane</keyword>
<dbReference type="InterPro" id="IPR013783">
    <property type="entry name" value="Ig-like_fold"/>
</dbReference>
<comment type="caution">
    <text evidence="4">The sequence shown here is derived from an EMBL/GenBank/DDBJ whole genome shotgun (WGS) entry which is preliminary data.</text>
</comment>
<dbReference type="EMBL" id="JBJQND010000002">
    <property type="protein sequence ID" value="KAL3887447.1"/>
    <property type="molecule type" value="Genomic_DNA"/>
</dbReference>
<feature type="domain" description="Ig-like" evidence="3">
    <location>
        <begin position="24"/>
        <end position="134"/>
    </location>
</feature>
<gene>
    <name evidence="4" type="ORF">ACJMK2_027388</name>
</gene>
<evidence type="ECO:0000313" key="5">
    <source>
        <dbReference type="Proteomes" id="UP001634394"/>
    </source>
</evidence>
<protein>
    <recommendedName>
        <fullName evidence="3">Ig-like domain-containing protein</fullName>
    </recommendedName>
</protein>
<keyword evidence="5" id="KW-1185">Reference proteome</keyword>
<evidence type="ECO:0000259" key="3">
    <source>
        <dbReference type="PROSITE" id="PS50835"/>
    </source>
</evidence>
<evidence type="ECO:0000256" key="2">
    <source>
        <dbReference type="SAM" id="SignalP"/>
    </source>
</evidence>
<dbReference type="InterPro" id="IPR036179">
    <property type="entry name" value="Ig-like_dom_sf"/>
</dbReference>
<keyword evidence="2" id="KW-0732">Signal</keyword>
<keyword evidence="1" id="KW-1133">Transmembrane helix</keyword>
<dbReference type="InterPro" id="IPR007110">
    <property type="entry name" value="Ig-like_dom"/>
</dbReference>
<dbReference type="PROSITE" id="PS50835">
    <property type="entry name" value="IG_LIKE"/>
    <property type="match status" value="1"/>
</dbReference>
<evidence type="ECO:0000256" key="1">
    <source>
        <dbReference type="SAM" id="Phobius"/>
    </source>
</evidence>
<dbReference type="AlphaFoldDB" id="A0ABD3XMH3"/>
<evidence type="ECO:0000313" key="4">
    <source>
        <dbReference type="EMBL" id="KAL3887447.1"/>
    </source>
</evidence>
<keyword evidence="1" id="KW-0812">Transmembrane</keyword>
<dbReference type="SUPFAM" id="SSF48726">
    <property type="entry name" value="Immunoglobulin"/>
    <property type="match status" value="1"/>
</dbReference>
<feature type="chain" id="PRO_5044754333" description="Ig-like domain-containing protein" evidence="2">
    <location>
        <begin position="24"/>
        <end position="223"/>
    </location>
</feature>
<feature type="transmembrane region" description="Helical" evidence="1">
    <location>
        <begin position="148"/>
        <end position="169"/>
    </location>
</feature>
<dbReference type="Gene3D" id="2.60.40.10">
    <property type="entry name" value="Immunoglobulins"/>
    <property type="match status" value="1"/>
</dbReference>
<reference evidence="4 5" key="1">
    <citation type="submission" date="2024-11" db="EMBL/GenBank/DDBJ databases">
        <title>Chromosome-level genome assembly of the freshwater bivalve Anodonta woodiana.</title>
        <authorList>
            <person name="Chen X."/>
        </authorList>
    </citation>
    <scope>NUCLEOTIDE SEQUENCE [LARGE SCALE GENOMIC DNA]</scope>
    <source>
        <strain evidence="4">MN2024</strain>
        <tissue evidence="4">Gills</tissue>
    </source>
</reference>
<accession>A0ABD3XMH3</accession>